<dbReference type="RefSeq" id="XP_040712982.1">
    <property type="nucleotide sequence ID" value="XM_040857667.1"/>
</dbReference>
<dbReference type="InterPro" id="IPR006093">
    <property type="entry name" value="Oxy_OxRdtase_FAD_BS"/>
</dbReference>
<comment type="similarity">
    <text evidence="2">Belongs to the oxygen-dependent FAD-linked oxidoreductase family.</text>
</comment>
<dbReference type="InterPro" id="IPR006094">
    <property type="entry name" value="Oxid_FAD_bind_N"/>
</dbReference>
<dbReference type="PROSITE" id="PS51387">
    <property type="entry name" value="FAD_PCMH"/>
    <property type="match status" value="1"/>
</dbReference>
<evidence type="ECO:0000256" key="2">
    <source>
        <dbReference type="ARBA" id="ARBA00005466"/>
    </source>
</evidence>
<evidence type="ECO:0000256" key="5">
    <source>
        <dbReference type="ARBA" id="ARBA00023002"/>
    </source>
</evidence>
<dbReference type="PANTHER" id="PTHR42973">
    <property type="entry name" value="BINDING OXIDOREDUCTASE, PUTATIVE (AFU_ORTHOLOGUE AFUA_1G17690)-RELATED"/>
    <property type="match status" value="1"/>
</dbReference>
<dbReference type="Gene3D" id="3.30.465.10">
    <property type="match status" value="2"/>
</dbReference>
<dbReference type="OrthoDB" id="415825at2759"/>
<comment type="cofactor">
    <cofactor evidence="1">
        <name>FAD</name>
        <dbReference type="ChEBI" id="CHEBI:57692"/>
    </cofactor>
</comment>
<dbReference type="InterPro" id="IPR050416">
    <property type="entry name" value="FAD-linked_Oxidoreductase"/>
</dbReference>
<proteinExistence type="inferred from homology"/>
<dbReference type="EMBL" id="MCFJ01000011">
    <property type="protein sequence ID" value="ORY60755.1"/>
    <property type="molecule type" value="Genomic_DNA"/>
</dbReference>
<gene>
    <name evidence="7" type="ORF">BCR38DRAFT_397458</name>
</gene>
<evidence type="ECO:0000256" key="1">
    <source>
        <dbReference type="ARBA" id="ARBA00001974"/>
    </source>
</evidence>
<keyword evidence="5" id="KW-0560">Oxidoreductase</keyword>
<dbReference type="AlphaFoldDB" id="A0A1Y2DQ20"/>
<organism evidence="7 8">
    <name type="scientific">Pseudomassariella vexata</name>
    <dbReference type="NCBI Taxonomy" id="1141098"/>
    <lineage>
        <taxon>Eukaryota</taxon>
        <taxon>Fungi</taxon>
        <taxon>Dikarya</taxon>
        <taxon>Ascomycota</taxon>
        <taxon>Pezizomycotina</taxon>
        <taxon>Sordariomycetes</taxon>
        <taxon>Xylariomycetidae</taxon>
        <taxon>Amphisphaeriales</taxon>
        <taxon>Pseudomassariaceae</taxon>
        <taxon>Pseudomassariella</taxon>
    </lineage>
</organism>
<dbReference type="GO" id="GO:0016491">
    <property type="term" value="F:oxidoreductase activity"/>
    <property type="evidence" value="ECO:0007669"/>
    <property type="project" value="UniProtKB-KW"/>
</dbReference>
<dbReference type="InterPro" id="IPR016169">
    <property type="entry name" value="FAD-bd_PCMH_sub2"/>
</dbReference>
<evidence type="ECO:0000313" key="8">
    <source>
        <dbReference type="Proteomes" id="UP000193689"/>
    </source>
</evidence>
<protein>
    <submittedName>
        <fullName evidence="7">FAD binding domain-containing protein</fullName>
    </submittedName>
</protein>
<dbReference type="PROSITE" id="PS00862">
    <property type="entry name" value="OX2_COVAL_FAD"/>
    <property type="match status" value="1"/>
</dbReference>
<dbReference type="InterPro" id="IPR016166">
    <property type="entry name" value="FAD-bd_PCMH"/>
</dbReference>
<dbReference type="Gene3D" id="3.40.462.20">
    <property type="match status" value="1"/>
</dbReference>
<accession>A0A1Y2DQ20</accession>
<dbReference type="InterPro" id="IPR036318">
    <property type="entry name" value="FAD-bd_PCMH-like_sf"/>
</dbReference>
<evidence type="ECO:0000256" key="3">
    <source>
        <dbReference type="ARBA" id="ARBA00022630"/>
    </source>
</evidence>
<keyword evidence="4" id="KW-0274">FAD</keyword>
<keyword evidence="3" id="KW-0285">Flavoprotein</keyword>
<dbReference type="InParanoid" id="A0A1Y2DQ20"/>
<dbReference type="STRING" id="1141098.A0A1Y2DQ20"/>
<evidence type="ECO:0000259" key="6">
    <source>
        <dbReference type="PROSITE" id="PS51387"/>
    </source>
</evidence>
<dbReference type="SUPFAM" id="SSF56176">
    <property type="entry name" value="FAD-binding/transporter-associated domain-like"/>
    <property type="match status" value="1"/>
</dbReference>
<dbReference type="Pfam" id="PF01565">
    <property type="entry name" value="FAD_binding_4"/>
    <property type="match status" value="1"/>
</dbReference>
<sequence length="571" mass="65226">MVRIQGIEGMQYPRDGSKSEQLDYALFNRQYATSTYREDHDMYPDLIIQPKGDEDVVKAVNWARSNKIAISVKSGGHQYSGASSTSGRNIQLDLSNTYKHLMRIDPVDPVDQDKTLIYVGVSIHLKDFSAYLIHNSLFIPHGQCAYVCIGGHVQTGGYGQVGRSFGLLGDHVRTIRMVCHDGIIRDITKRNDTELFNAILGGSPGNFGIITHYIIEVYKAAHYVGTVEGPRGIKGPYGLKGIWMYSPKILKKLLTAVAEMADDPEFPRGFDLNINVLSTDFPNAYLFPEGKDAGAVQRVQNNIKYFLANQFLKRLNYSFPAAVVLYAQWCPTEKGDEYDENVDKWFQRFRDLSGFFANGALQINVFDMDMSQMMGQWMFHKEREFELPYVKRTYLTNSRTLVRDNWADNLVKRIDKIYNPAQHLKNDSGDNDYERYLSCKLSVQIQCFGGNRSRFYTNRGSGTSYSWRDTTVMQLMDCFHQPDADSKAYAERWQAENDSIMVGPQSCFSKQDRRGHGGSYGDWNMANEKVWRCYYEDKEKYERLGRIRAKADPNGTFTPNPFAVPVIFTPN</sequence>
<dbReference type="GeneID" id="63773879"/>
<evidence type="ECO:0000313" key="7">
    <source>
        <dbReference type="EMBL" id="ORY60755.1"/>
    </source>
</evidence>
<reference evidence="7 8" key="1">
    <citation type="submission" date="2016-07" db="EMBL/GenBank/DDBJ databases">
        <title>Pervasive Adenine N6-methylation of Active Genes in Fungi.</title>
        <authorList>
            <consortium name="DOE Joint Genome Institute"/>
            <person name="Mondo S.J."/>
            <person name="Dannebaum R.O."/>
            <person name="Kuo R.C."/>
            <person name="Labutti K."/>
            <person name="Haridas S."/>
            <person name="Kuo A."/>
            <person name="Salamov A."/>
            <person name="Ahrendt S.R."/>
            <person name="Lipzen A."/>
            <person name="Sullivan W."/>
            <person name="Andreopoulos W.B."/>
            <person name="Clum A."/>
            <person name="Lindquist E."/>
            <person name="Daum C."/>
            <person name="Ramamoorthy G.K."/>
            <person name="Gryganskyi A."/>
            <person name="Culley D."/>
            <person name="Magnuson J.K."/>
            <person name="James T.Y."/>
            <person name="O'Malley M.A."/>
            <person name="Stajich J.E."/>
            <person name="Spatafora J.W."/>
            <person name="Visel A."/>
            <person name="Grigoriev I.V."/>
        </authorList>
    </citation>
    <scope>NUCLEOTIDE SEQUENCE [LARGE SCALE GENOMIC DNA]</scope>
    <source>
        <strain evidence="7 8">CBS 129021</strain>
    </source>
</reference>
<evidence type="ECO:0000256" key="4">
    <source>
        <dbReference type="ARBA" id="ARBA00022827"/>
    </source>
</evidence>
<name>A0A1Y2DQ20_9PEZI</name>
<feature type="domain" description="FAD-binding PCMH-type" evidence="6">
    <location>
        <begin position="40"/>
        <end position="220"/>
    </location>
</feature>
<comment type="caution">
    <text evidence="7">The sequence shown here is derived from an EMBL/GenBank/DDBJ whole genome shotgun (WGS) entry which is preliminary data.</text>
</comment>
<dbReference type="Proteomes" id="UP000193689">
    <property type="component" value="Unassembled WGS sequence"/>
</dbReference>
<keyword evidence="8" id="KW-1185">Reference proteome</keyword>
<dbReference type="GO" id="GO:0071949">
    <property type="term" value="F:FAD binding"/>
    <property type="evidence" value="ECO:0007669"/>
    <property type="project" value="InterPro"/>
</dbReference>
<dbReference type="PANTHER" id="PTHR42973:SF39">
    <property type="entry name" value="FAD-BINDING PCMH-TYPE DOMAIN-CONTAINING PROTEIN"/>
    <property type="match status" value="1"/>
</dbReference>